<dbReference type="KEGG" id="vg:65118939"/>
<accession>A0A411CU53</accession>
<dbReference type="RefSeq" id="YP_010101227.1">
    <property type="nucleotide sequence ID" value="NC_055789.1"/>
</dbReference>
<gene>
    <name evidence="1" type="primary">11</name>
    <name evidence="1" type="ORF">SEA_IDYN_11</name>
</gene>
<keyword evidence="2" id="KW-1185">Reference proteome</keyword>
<evidence type="ECO:0000313" key="1">
    <source>
        <dbReference type="EMBL" id="QAY17359.1"/>
    </source>
</evidence>
<evidence type="ECO:0000313" key="2">
    <source>
        <dbReference type="Proteomes" id="UP000289329"/>
    </source>
</evidence>
<protein>
    <submittedName>
        <fullName evidence="1">Uncharacterized protein</fullName>
    </submittedName>
</protein>
<dbReference type="Proteomes" id="UP000289329">
    <property type="component" value="Segment"/>
</dbReference>
<dbReference type="GeneID" id="65118939"/>
<name>A0A411CU53_9CAUD</name>
<dbReference type="EMBL" id="MK433272">
    <property type="protein sequence ID" value="QAY17359.1"/>
    <property type="molecule type" value="Genomic_DNA"/>
</dbReference>
<proteinExistence type="predicted"/>
<sequence>MTMRMRFVEEYAVEWLRADGTTIQSEPTRSFEVAASAAEWLPRQKGIHMARVLNRTIRQEKKWWQVFWLDTGMTRWFDAEERFENPLVPIEEDGRFDAVDVN</sequence>
<reference evidence="1 2" key="1">
    <citation type="submission" date="2019-01" db="EMBL/GenBank/DDBJ databases">
        <authorList>
            <person name="Gales J.M."/>
            <person name="Amanuel B.M."/>
            <person name="Anspach C.J."/>
            <person name="Chiquito R.J."/>
            <person name="Hall J.T."/>
            <person name="Hotaki K."/>
            <person name="Lozano B."/>
            <person name="Aloor H.L."/>
            <person name="Leadon S.A."/>
            <person name="Fogarty M.P."/>
            <person name="Washington J.M."/>
            <person name="Garlena R.A."/>
            <person name="Russell D.A."/>
            <person name="Pope W.H."/>
            <person name="Jacobs-Sera D."/>
            <person name="Hatfull G.F."/>
        </authorList>
    </citation>
    <scope>NUCLEOTIDE SEQUENCE [LARGE SCALE GENOMIC DNA]</scope>
</reference>
<organism evidence="1 2">
    <name type="scientific">Gordonia phage IDyn</name>
    <dbReference type="NCBI Taxonomy" id="2510506"/>
    <lineage>
        <taxon>Viruses</taxon>
        <taxon>Duplodnaviria</taxon>
        <taxon>Heunggongvirae</taxon>
        <taxon>Uroviricota</taxon>
        <taxon>Caudoviricetes</taxon>
        <taxon>Zierdtviridae</taxon>
        <taxon>Emilbogenvirinae</taxon>
        <taxon>Sukkupivirus</taxon>
        <taxon>Sukkupivirus idyn</taxon>
    </lineage>
</organism>